<name>A0ABR2ZAN3_9AGAR</name>
<feature type="non-terminal residue" evidence="3">
    <location>
        <position position="1"/>
    </location>
</feature>
<dbReference type="Proteomes" id="UP001437256">
    <property type="component" value="Unassembled WGS sequence"/>
</dbReference>
<feature type="region of interest" description="Disordered" evidence="1">
    <location>
        <begin position="54"/>
        <end position="87"/>
    </location>
</feature>
<keyword evidence="2" id="KW-0472">Membrane</keyword>
<sequence>VVQIVMVRSAPPQTFSGKIVQQIFKAMIVQLVGIYPTLLVVVVYLQRSLWDASGHSTFKATPGMSEDDNGDGGRSQIDLDEKNNISG</sequence>
<evidence type="ECO:0000256" key="2">
    <source>
        <dbReference type="SAM" id="Phobius"/>
    </source>
</evidence>
<reference evidence="3 4" key="1">
    <citation type="submission" date="2024-05" db="EMBL/GenBank/DDBJ databases">
        <title>A draft genome resource for the thread blight pathogen Marasmius tenuissimus strain MS-2.</title>
        <authorList>
            <person name="Yulfo-Soto G.E."/>
            <person name="Baruah I.K."/>
            <person name="Amoako-Attah I."/>
            <person name="Bukari Y."/>
            <person name="Meinhardt L.W."/>
            <person name="Bailey B.A."/>
            <person name="Cohen S.P."/>
        </authorList>
    </citation>
    <scope>NUCLEOTIDE SEQUENCE [LARGE SCALE GENOMIC DNA]</scope>
    <source>
        <strain evidence="3 4">MS-2</strain>
    </source>
</reference>
<gene>
    <name evidence="3" type="ORF">AAF712_015506</name>
</gene>
<proteinExistence type="predicted"/>
<feature type="transmembrane region" description="Helical" evidence="2">
    <location>
        <begin position="23"/>
        <end position="45"/>
    </location>
</feature>
<accession>A0ABR2ZAN3</accession>
<evidence type="ECO:0000313" key="4">
    <source>
        <dbReference type="Proteomes" id="UP001437256"/>
    </source>
</evidence>
<protein>
    <submittedName>
        <fullName evidence="3">Uncharacterized protein</fullName>
    </submittedName>
</protein>
<evidence type="ECO:0000256" key="1">
    <source>
        <dbReference type="SAM" id="MobiDB-lite"/>
    </source>
</evidence>
<organism evidence="3 4">
    <name type="scientific">Marasmius tenuissimus</name>
    <dbReference type="NCBI Taxonomy" id="585030"/>
    <lineage>
        <taxon>Eukaryota</taxon>
        <taxon>Fungi</taxon>
        <taxon>Dikarya</taxon>
        <taxon>Basidiomycota</taxon>
        <taxon>Agaricomycotina</taxon>
        <taxon>Agaricomycetes</taxon>
        <taxon>Agaricomycetidae</taxon>
        <taxon>Agaricales</taxon>
        <taxon>Marasmiineae</taxon>
        <taxon>Marasmiaceae</taxon>
        <taxon>Marasmius</taxon>
    </lineage>
</organism>
<dbReference type="EMBL" id="JBBXMP010000422">
    <property type="protein sequence ID" value="KAL0057843.1"/>
    <property type="molecule type" value="Genomic_DNA"/>
</dbReference>
<keyword evidence="4" id="KW-1185">Reference proteome</keyword>
<evidence type="ECO:0000313" key="3">
    <source>
        <dbReference type="EMBL" id="KAL0057843.1"/>
    </source>
</evidence>
<feature type="compositionally biased region" description="Basic and acidic residues" evidence="1">
    <location>
        <begin position="77"/>
        <end position="87"/>
    </location>
</feature>
<keyword evidence="2" id="KW-0812">Transmembrane</keyword>
<keyword evidence="2" id="KW-1133">Transmembrane helix</keyword>
<comment type="caution">
    <text evidence="3">The sequence shown here is derived from an EMBL/GenBank/DDBJ whole genome shotgun (WGS) entry which is preliminary data.</text>
</comment>